<dbReference type="SUPFAM" id="SSF53448">
    <property type="entry name" value="Nucleotide-diphospho-sugar transferases"/>
    <property type="match status" value="1"/>
</dbReference>
<dbReference type="InterPro" id="IPR029044">
    <property type="entry name" value="Nucleotide-diphossugar_trans"/>
</dbReference>
<accession>A0A1A6AY99</accession>
<keyword evidence="3" id="KW-0808">Transferase</keyword>
<dbReference type="Pfam" id="PF00535">
    <property type="entry name" value="Glycos_transf_2"/>
    <property type="match status" value="1"/>
</dbReference>
<sequence length="776" mass="92136">MKLSICMMVKDEEKNLERCLNSLKTIMSTIESELIIVDTGSQDRTIEIAKRYTDKVYLHKWNNDFSAMRNITINYAAGEWIFIIDADEEVSNENELITFLKSEKCNEYNTAIMPVENLNSIKDRYDYSVIQSPRLFKNDGEFHYKGVVHNYPIFKNPVIVIKAKIVHYGYINEDKSLMERKFSRTSKLLKLELEKDPNNIYYGFQLSVTYRMHDDCKDALDQIKKTYEIMNKDYINKKDFLYVYYQYVICLMDFKKYSEAEEVCREGLKLDNNYIDLAFYMAKSEAFSETFKKSIENYKRYITLVKEYNNSKLRYNINLGLYTLGRIEEAYNDLVVGYYGIGMYEKCLEYSKLLTSKEFIQNSIGAVVSSYIKLDRYLELNKYYEDVMIPNGIQFENKFNYVLEQCMNELEKGKRELLIKRFAGYSNSYSYLNKIRSSEAIASNDLKKIIIDFVNKMDMNLQPNYFGDLIYYMLKAGGDIGSLLYNVWDSKLNKFMEYLNDTHKDLSNLLIEYINSHDDVNNYNNVRINRLFCRYVLLIDNIDDKSYQYIFKKYIKFGISYVTTIYSKWCIDNKIVYDVKNNEDAFFIYLYHAQKCRDNNDMKGYYKYLRIALETYTYMKKGIEILMQNEKVLTGKEEKEFENYKTKLKQNISKLIDCGKLDNAQFLISQYEDIVKNDIEIYSMKAVIYMMQQKNSEAEKILLEGLKVDPDNADILFNLAYVYEMNQNYNKAIEYYKTAFFASDNKELKEKIRNIIKNLLEILDSNITVEDFFKSI</sequence>
<organism evidence="3 4">
    <name type="scientific">Clostridium ragsdalei P11</name>
    <dbReference type="NCBI Taxonomy" id="1353534"/>
    <lineage>
        <taxon>Bacteria</taxon>
        <taxon>Bacillati</taxon>
        <taxon>Bacillota</taxon>
        <taxon>Clostridia</taxon>
        <taxon>Eubacteriales</taxon>
        <taxon>Clostridiaceae</taxon>
        <taxon>Clostridium</taxon>
    </lineage>
</organism>
<dbReference type="InterPro" id="IPR011990">
    <property type="entry name" value="TPR-like_helical_dom_sf"/>
</dbReference>
<evidence type="ECO:0000259" key="2">
    <source>
        <dbReference type="Pfam" id="PF00535"/>
    </source>
</evidence>
<keyword evidence="4" id="KW-1185">Reference proteome</keyword>
<dbReference type="EC" id="2.4.1.-" evidence="3"/>
<dbReference type="CDD" id="cd02511">
    <property type="entry name" value="Beta4Glucosyltransferase"/>
    <property type="match status" value="1"/>
</dbReference>
<evidence type="ECO:0000256" key="1">
    <source>
        <dbReference type="PROSITE-ProRule" id="PRU00339"/>
    </source>
</evidence>
<dbReference type="PANTHER" id="PTHR43630">
    <property type="entry name" value="POLY-BETA-1,6-N-ACETYL-D-GLUCOSAMINE SYNTHASE"/>
    <property type="match status" value="1"/>
</dbReference>
<reference evidence="3 4" key="1">
    <citation type="journal article" date="2012" name="Front. Microbiol.">
        <title>Draft Genome Sequence of the Virulent Strain 01-B526 of the Fish Pathogen Aeromonas salmonicida.</title>
        <authorList>
            <person name="Charette S.J."/>
            <person name="Brochu F."/>
            <person name="Boyle B."/>
            <person name="Filion G."/>
            <person name="Tanaka K.H."/>
            <person name="Derome N."/>
        </authorList>
    </citation>
    <scope>NUCLEOTIDE SEQUENCE [LARGE SCALE GENOMIC DNA]</scope>
    <source>
        <strain evidence="3 4">P11</strain>
    </source>
</reference>
<dbReference type="RefSeq" id="WP_065077661.1">
    <property type="nucleotide sequence ID" value="NZ_LROS01000011.1"/>
</dbReference>
<dbReference type="PANTHER" id="PTHR43630:SF2">
    <property type="entry name" value="GLYCOSYLTRANSFERASE"/>
    <property type="match status" value="1"/>
</dbReference>
<dbReference type="SUPFAM" id="SSF48452">
    <property type="entry name" value="TPR-like"/>
    <property type="match status" value="2"/>
</dbReference>
<comment type="caution">
    <text evidence="3">The sequence shown here is derived from an EMBL/GenBank/DDBJ whole genome shotgun (WGS) entry which is preliminary data.</text>
</comment>
<dbReference type="InterPro" id="IPR001173">
    <property type="entry name" value="Glyco_trans_2-like"/>
</dbReference>
<keyword evidence="3" id="KW-0328">Glycosyltransferase</keyword>
<dbReference type="Gene3D" id="1.25.40.10">
    <property type="entry name" value="Tetratricopeptide repeat domain"/>
    <property type="match status" value="2"/>
</dbReference>
<feature type="domain" description="Glycosyltransferase 2-like" evidence="2">
    <location>
        <begin position="4"/>
        <end position="93"/>
    </location>
</feature>
<name>A0A1A6AY99_9CLOT</name>
<dbReference type="PATRIC" id="fig|1353534.3.peg.1364"/>
<protein>
    <submittedName>
        <fullName evidence="3">SPBc2 prophage-derived glycosyltransferase SunS</fullName>
        <ecNumber evidence="3">2.4.1.-</ecNumber>
    </submittedName>
</protein>
<dbReference type="EMBL" id="LROS01000011">
    <property type="protein sequence ID" value="OBR95005.1"/>
    <property type="molecule type" value="Genomic_DNA"/>
</dbReference>
<feature type="repeat" description="TPR" evidence="1">
    <location>
        <begin position="679"/>
        <end position="712"/>
    </location>
</feature>
<dbReference type="GO" id="GO:0016757">
    <property type="term" value="F:glycosyltransferase activity"/>
    <property type="evidence" value="ECO:0007669"/>
    <property type="project" value="UniProtKB-KW"/>
</dbReference>
<evidence type="ECO:0000313" key="3">
    <source>
        <dbReference type="EMBL" id="OBR95005.1"/>
    </source>
</evidence>
<proteinExistence type="predicted"/>
<dbReference type="Pfam" id="PF13431">
    <property type="entry name" value="TPR_17"/>
    <property type="match status" value="1"/>
</dbReference>
<dbReference type="InterPro" id="IPR019734">
    <property type="entry name" value="TPR_rpt"/>
</dbReference>
<evidence type="ECO:0000313" key="4">
    <source>
        <dbReference type="Proteomes" id="UP000093954"/>
    </source>
</evidence>
<keyword evidence="1" id="KW-0802">TPR repeat</keyword>
<dbReference type="AlphaFoldDB" id="A0A1A6AY99"/>
<dbReference type="Gene3D" id="3.90.550.10">
    <property type="entry name" value="Spore Coat Polysaccharide Biosynthesis Protein SpsA, Chain A"/>
    <property type="match status" value="1"/>
</dbReference>
<dbReference type="PROSITE" id="PS50005">
    <property type="entry name" value="TPR"/>
    <property type="match status" value="2"/>
</dbReference>
<dbReference type="SMART" id="SM00028">
    <property type="entry name" value="TPR"/>
    <property type="match status" value="3"/>
</dbReference>
<feature type="repeat" description="TPR" evidence="1">
    <location>
        <begin position="713"/>
        <end position="746"/>
    </location>
</feature>
<dbReference type="Proteomes" id="UP000093954">
    <property type="component" value="Unassembled WGS sequence"/>
</dbReference>
<gene>
    <name evidence="3" type="primary">sunS_1</name>
    <name evidence="3" type="ORF">CLRAG_13430</name>
</gene>